<reference evidence="1 2" key="1">
    <citation type="submission" date="2023-09" db="EMBL/GenBank/DDBJ databases">
        <title>Complete Genome and Methylome dissection of Bacillus brevis NEB573 original source of BbsI restriction endonuclease.</title>
        <authorList>
            <person name="Fomenkov A."/>
            <person name="Roberts R.D."/>
        </authorList>
    </citation>
    <scope>NUCLEOTIDE SEQUENCE [LARGE SCALE GENOMIC DNA]</scope>
    <source>
        <strain evidence="1 2">NEB573</strain>
    </source>
</reference>
<organism evidence="1 2">
    <name type="scientific">Brevibacillus brevis</name>
    <name type="common">Bacillus brevis</name>
    <dbReference type="NCBI Taxonomy" id="1393"/>
    <lineage>
        <taxon>Bacteria</taxon>
        <taxon>Bacillati</taxon>
        <taxon>Bacillota</taxon>
        <taxon>Bacilli</taxon>
        <taxon>Bacillales</taxon>
        <taxon>Paenibacillaceae</taxon>
        <taxon>Brevibacillus</taxon>
    </lineage>
</organism>
<gene>
    <name evidence="1" type="ORF">RGB73_11295</name>
</gene>
<accession>A0ABY9T9S5</accession>
<evidence type="ECO:0000313" key="1">
    <source>
        <dbReference type="EMBL" id="WNC16868.1"/>
    </source>
</evidence>
<evidence type="ECO:0000313" key="2">
    <source>
        <dbReference type="Proteomes" id="UP001256827"/>
    </source>
</evidence>
<dbReference type="Proteomes" id="UP001256827">
    <property type="component" value="Chromosome"/>
</dbReference>
<name>A0ABY9T9S5_BREBE</name>
<keyword evidence="2" id="KW-1185">Reference proteome</keyword>
<dbReference type="EMBL" id="CP134050">
    <property type="protein sequence ID" value="WNC16868.1"/>
    <property type="molecule type" value="Genomic_DNA"/>
</dbReference>
<protein>
    <submittedName>
        <fullName evidence="1">Uncharacterized protein</fullName>
    </submittedName>
</protein>
<sequence length="63" mass="7368">MVSCLTDWQKVAIGIHGNIMTLIMGRYDKRFDLAFWKRTTKPDIYRLTFTGSTLTAVARLWEE</sequence>
<proteinExistence type="predicted"/>